<dbReference type="OrthoDB" id="5522031at2"/>
<name>A0A1Y0IDG1_9GAMM</name>
<dbReference type="CDD" id="cd00519">
    <property type="entry name" value="Lipase_3"/>
    <property type="match status" value="1"/>
</dbReference>
<reference evidence="3 4" key="1">
    <citation type="submission" date="2017-05" db="EMBL/GenBank/DDBJ databases">
        <title>Genomic insights into alkan degradation activity of Oleiphilus messinensis.</title>
        <authorList>
            <person name="Kozyavkin S.A."/>
            <person name="Slesarev A.I."/>
            <person name="Golyshin P.N."/>
            <person name="Korzhenkov A."/>
            <person name="Golyshina O.N."/>
            <person name="Toshchakov S.V."/>
        </authorList>
    </citation>
    <scope>NUCLEOTIDE SEQUENCE [LARGE SCALE GENOMIC DNA]</scope>
    <source>
        <strain evidence="3 4">ME102</strain>
    </source>
</reference>
<dbReference type="KEGG" id="ome:OLMES_3376"/>
<keyword evidence="1" id="KW-0732">Signal</keyword>
<proteinExistence type="predicted"/>
<feature type="signal peptide" evidence="1">
    <location>
        <begin position="1"/>
        <end position="30"/>
    </location>
</feature>
<dbReference type="InterPro" id="IPR002921">
    <property type="entry name" value="Fungal_lipase-type"/>
</dbReference>
<dbReference type="Gene3D" id="3.40.50.1820">
    <property type="entry name" value="alpha/beta hydrolase"/>
    <property type="match status" value="1"/>
</dbReference>
<dbReference type="RefSeq" id="WP_157678350.1">
    <property type="nucleotide sequence ID" value="NZ_CP021425.1"/>
</dbReference>
<protein>
    <recommendedName>
        <fullName evidence="2">Fungal lipase-type domain-containing protein</fullName>
    </recommendedName>
</protein>
<evidence type="ECO:0000313" key="3">
    <source>
        <dbReference type="EMBL" id="ARU57414.1"/>
    </source>
</evidence>
<organism evidence="3 4">
    <name type="scientific">Oleiphilus messinensis</name>
    <dbReference type="NCBI Taxonomy" id="141451"/>
    <lineage>
        <taxon>Bacteria</taxon>
        <taxon>Pseudomonadati</taxon>
        <taxon>Pseudomonadota</taxon>
        <taxon>Gammaproteobacteria</taxon>
        <taxon>Oceanospirillales</taxon>
        <taxon>Oleiphilaceae</taxon>
        <taxon>Oleiphilus</taxon>
    </lineage>
</organism>
<evidence type="ECO:0000256" key="1">
    <source>
        <dbReference type="SAM" id="SignalP"/>
    </source>
</evidence>
<evidence type="ECO:0000313" key="4">
    <source>
        <dbReference type="Proteomes" id="UP000196027"/>
    </source>
</evidence>
<gene>
    <name evidence="3" type="ORF">OLMES_3376</name>
</gene>
<feature type="domain" description="Fungal lipase-type" evidence="2">
    <location>
        <begin position="196"/>
        <end position="339"/>
    </location>
</feature>
<sequence length="425" mass="46732">MKLLNHTRITKVAKTTLLACSFLMPIAANAASLESTRISYTADRNSLIESDITQQLREASDTCFKIDKITGQVIPCETKTGGSSGSGDVDDSPDSTPGIVPKAFDYFDADQNQLDYEQDPESVIINAYLLSQLSAVSYRNPGYGVDSEGDQAYALAEELGLEHLEVIERSFSSFWDLGGVGGESLAYVFYNDHAVFVVFQGSKGWLDWEESNIDFWPYAKPEWGYDLVSYCFIRCISYQTNVVTLHNGFYDAMDIIFDDVLEAIEPLLQGRKLWITGHSLGGAVSVLTAFRLQHDHNIDVQGVHVFGAPAVGDSDWENAFEAEMSNVHRWGVEGDPAPLATQAPMFYHVGNINNLYEDGDFLLNASASQMLGLSAPCLWAGGPQYGATVRHMSYWPRMHNVFSADNPDLAVLLPDSLPGVDGACE</sequence>
<dbReference type="SUPFAM" id="SSF53474">
    <property type="entry name" value="alpha/beta-Hydrolases"/>
    <property type="match status" value="1"/>
</dbReference>
<accession>A0A1Y0IDG1</accession>
<evidence type="ECO:0000259" key="2">
    <source>
        <dbReference type="Pfam" id="PF01764"/>
    </source>
</evidence>
<dbReference type="AlphaFoldDB" id="A0A1Y0IDG1"/>
<dbReference type="EMBL" id="CP021425">
    <property type="protein sequence ID" value="ARU57414.1"/>
    <property type="molecule type" value="Genomic_DNA"/>
</dbReference>
<keyword evidence="4" id="KW-1185">Reference proteome</keyword>
<dbReference type="Pfam" id="PF01764">
    <property type="entry name" value="Lipase_3"/>
    <property type="match status" value="1"/>
</dbReference>
<feature type="chain" id="PRO_5012847072" description="Fungal lipase-type domain-containing protein" evidence="1">
    <location>
        <begin position="31"/>
        <end position="425"/>
    </location>
</feature>
<dbReference type="PANTHER" id="PTHR45856:SF24">
    <property type="entry name" value="FUNGAL LIPASE-LIKE DOMAIN-CONTAINING PROTEIN"/>
    <property type="match status" value="1"/>
</dbReference>
<dbReference type="InterPro" id="IPR029058">
    <property type="entry name" value="AB_hydrolase_fold"/>
</dbReference>
<dbReference type="Proteomes" id="UP000196027">
    <property type="component" value="Chromosome"/>
</dbReference>
<dbReference type="GO" id="GO:0006629">
    <property type="term" value="P:lipid metabolic process"/>
    <property type="evidence" value="ECO:0007669"/>
    <property type="project" value="InterPro"/>
</dbReference>
<dbReference type="InterPro" id="IPR051218">
    <property type="entry name" value="Sec_MonoDiacylglyc_Lipase"/>
</dbReference>
<dbReference type="PANTHER" id="PTHR45856">
    <property type="entry name" value="ALPHA/BETA-HYDROLASES SUPERFAMILY PROTEIN"/>
    <property type="match status" value="1"/>
</dbReference>